<dbReference type="Proteomes" id="UP000515756">
    <property type="component" value="Chromosome"/>
</dbReference>
<dbReference type="AlphaFoldDB" id="A0A6S4TN09"/>
<evidence type="ECO:0000313" key="3">
    <source>
        <dbReference type="Proteomes" id="UP000515756"/>
    </source>
</evidence>
<sequence>MDYKHTSHGCGALRLSLLATAIAAVLLPTAQAVEIDTDSEEWSVRFDNTGKFNYGMRTESADERMLATPNSNDGDYNFKDAGDTVTTRFDLLTELDVVNKGNTGFRISAASWYDYAYDDVGASDNPFLNNNGDASGIPGWGANPARSTMFGQPGLSDYADRYYNGPSGEILDAFVFHNMEIGDESLLGVKIGQHNIFWGETLLNPVHSISYGQSGLDLAKLAASPGTEAKELFMPRKQISASFTRNPEWTFAAQYFFDWDAARLPEAGTFYGGSDLVGYGARAFLLGHTGGPGLAGPNGTLSNIRRGADIEPGKHGDWGFMTKWSPEALDATLGAYYRRTADILPQAVLDARGLSVRGTNTLPAGAIPNLRNSIANTSYSLAYGEDIDILGLSLSKDIAGVSVGSDLNYRHNMPLSSIPALLSASGPLGLKQGLGALPARNDSTGVITDDSDGYSATGETLHWTLNGLMTMADTPLFDGAALLAELYYSNLLSLNDHNKALYKGEDSYQGLDKSTTDNWGLAINFTPTWYQVFPGVDMSMPLSVNLGLAGVSPVQGGGAKDTGNYALGLGATIYNQYFVDLKYVDSFGKSADCNDGATDGSTPNALDATQRNTCYAGGYSSFSGGGATTEDRGAVYLTLKTTY</sequence>
<keyword evidence="1" id="KW-0732">Signal</keyword>
<dbReference type="InterPro" id="IPR010727">
    <property type="entry name" value="DUF1302"/>
</dbReference>
<evidence type="ECO:0000313" key="2">
    <source>
        <dbReference type="EMBL" id="BBQ30219.1"/>
    </source>
</evidence>
<protein>
    <recommendedName>
        <fullName evidence="4">DUF1302 domain-containing protein</fullName>
    </recommendedName>
</protein>
<feature type="chain" id="PRO_5028006717" description="DUF1302 domain-containing protein" evidence="1">
    <location>
        <begin position="33"/>
        <end position="643"/>
    </location>
</feature>
<name>A0A6S4TN09_AERCA</name>
<reference evidence="2 3" key="1">
    <citation type="submission" date="2019-12" db="EMBL/GenBank/DDBJ databases">
        <title>complete genome sequences of Aeromonas caviae str. WP2-W18-ESBL-01 isolated from wastewater treatment plant effluent.</title>
        <authorList>
            <person name="Sekizuka T."/>
            <person name="Itokawa K."/>
            <person name="Yatsu K."/>
            <person name="Inamine Y."/>
            <person name="Kuroda M."/>
        </authorList>
    </citation>
    <scope>NUCLEOTIDE SEQUENCE [LARGE SCALE GENOMIC DNA]</scope>
    <source>
        <strain evidence="2 3">WP2-W18-ESBL-01</strain>
    </source>
</reference>
<dbReference type="Pfam" id="PF06980">
    <property type="entry name" value="DUF1302"/>
    <property type="match status" value="1"/>
</dbReference>
<proteinExistence type="predicted"/>
<feature type="signal peptide" evidence="1">
    <location>
        <begin position="1"/>
        <end position="32"/>
    </location>
</feature>
<evidence type="ECO:0000256" key="1">
    <source>
        <dbReference type="SAM" id="SignalP"/>
    </source>
</evidence>
<evidence type="ECO:0008006" key="4">
    <source>
        <dbReference type="Google" id="ProtNLM"/>
    </source>
</evidence>
<gene>
    <name evidence="2" type="ORF">WP2W18E01_18010</name>
</gene>
<organism evidence="2 3">
    <name type="scientific">Aeromonas caviae</name>
    <name type="common">Aeromonas punctata</name>
    <dbReference type="NCBI Taxonomy" id="648"/>
    <lineage>
        <taxon>Bacteria</taxon>
        <taxon>Pseudomonadati</taxon>
        <taxon>Pseudomonadota</taxon>
        <taxon>Gammaproteobacteria</taxon>
        <taxon>Aeromonadales</taxon>
        <taxon>Aeromonadaceae</taxon>
        <taxon>Aeromonas</taxon>
    </lineage>
</organism>
<dbReference type="EMBL" id="AP021927">
    <property type="protein sequence ID" value="BBQ30219.1"/>
    <property type="molecule type" value="Genomic_DNA"/>
</dbReference>
<accession>A0A6S4TN09</accession>
<dbReference type="RefSeq" id="WP_182936144.1">
    <property type="nucleotide sequence ID" value="NZ_AP021927.1"/>
</dbReference>